<evidence type="ECO:0000313" key="1">
    <source>
        <dbReference type="EMBL" id="OQD86752.1"/>
    </source>
</evidence>
<dbReference type="AlphaFoldDB" id="A0A1V6QCK0"/>
<sequence length="672" mass="76974">MDHLPVELLRQISLNLKFDGSNSREDLKSFSKVSRMCYSIAIPMLYEDLTVLFWDPRSLRASCSWLAEDGLGRGRQFMKYARRLFIVCIPAPIDDLKTSRKELRWRWDSWKLRYPYYNKHPATRDTFLERDMTDPTLFLDLEVLPGADATSLDISSVGYCERDWTHLASLISRLHCVEQLEFLPQNEFPVTLMDSISQHHPNCKLNIWWPQSVAFNLPGLKPGVEHFARSVTDYFYGEYQYQQNCDMLRLQNLHTLAIELQQNPGVECEYLVELLPFLFQSPGLKHLVIQTSYEVPFDWVKLRDGLKAFDTLKREWQKVATSAPPVPVSSLESISIPGAGPGLRQTGPGEELLLKIMGVVDLSRLRSLQINSVRDSAKLARVATLLPSLERLFISAQPLVWVSDFESTDIHRQDMVDAIRAFHPLEYLHLSGICSAPSLMQIIQRHGPSLKGLIIAPSIRAGYSSLDVDGGYKYDYPLLNLSDIHELAESCPNLEELRLQVQRTKNRVKECEIYKALGNLTNLHSLMLDLHLDPQPRLDDEYNHSVLVEALVNSAIDKYLAHEIWDLVCSEQISCRLSNLRIIPFGHMSQIKSISRWFSRSFLVTRYNANDIGVPNVVEIGRREAVIRRTYAITTQDDYLPLDVRNALLDVWPGGMDSKWVNGWKSYPLVSS</sequence>
<comment type="caution">
    <text evidence="1">The sequence shown here is derived from an EMBL/GenBank/DDBJ whole genome shotgun (WGS) entry which is preliminary data.</text>
</comment>
<dbReference type="OrthoDB" id="3945550at2759"/>
<dbReference type="STRING" id="416450.A0A1V6QCK0"/>
<name>A0A1V6QCK0_9EURO</name>
<dbReference type="InterPro" id="IPR032675">
    <property type="entry name" value="LRR_dom_sf"/>
</dbReference>
<keyword evidence="2" id="KW-1185">Reference proteome</keyword>
<protein>
    <submittedName>
        <fullName evidence="1">Uncharacterized protein</fullName>
    </submittedName>
</protein>
<evidence type="ECO:0000313" key="2">
    <source>
        <dbReference type="Proteomes" id="UP000191672"/>
    </source>
</evidence>
<gene>
    <name evidence="1" type="ORF">PENANT_c007G05730</name>
</gene>
<reference evidence="2" key="1">
    <citation type="journal article" date="2017" name="Nat. Microbiol.">
        <title>Global analysis of biosynthetic gene clusters reveals vast potential of secondary metabolite production in Penicillium species.</title>
        <authorList>
            <person name="Nielsen J.C."/>
            <person name="Grijseels S."/>
            <person name="Prigent S."/>
            <person name="Ji B."/>
            <person name="Dainat J."/>
            <person name="Nielsen K.F."/>
            <person name="Frisvad J.C."/>
            <person name="Workman M."/>
            <person name="Nielsen J."/>
        </authorList>
    </citation>
    <scope>NUCLEOTIDE SEQUENCE [LARGE SCALE GENOMIC DNA]</scope>
    <source>
        <strain evidence="2">IBT 31811</strain>
    </source>
</reference>
<accession>A0A1V6QCK0</accession>
<dbReference type="SUPFAM" id="SSF52047">
    <property type="entry name" value="RNI-like"/>
    <property type="match status" value="1"/>
</dbReference>
<dbReference type="Proteomes" id="UP000191672">
    <property type="component" value="Unassembled WGS sequence"/>
</dbReference>
<dbReference type="Gene3D" id="3.80.10.10">
    <property type="entry name" value="Ribonuclease Inhibitor"/>
    <property type="match status" value="1"/>
</dbReference>
<dbReference type="EMBL" id="MDYN01000007">
    <property type="protein sequence ID" value="OQD86752.1"/>
    <property type="molecule type" value="Genomic_DNA"/>
</dbReference>
<proteinExistence type="predicted"/>
<organism evidence="1 2">
    <name type="scientific">Penicillium antarcticum</name>
    <dbReference type="NCBI Taxonomy" id="416450"/>
    <lineage>
        <taxon>Eukaryota</taxon>
        <taxon>Fungi</taxon>
        <taxon>Dikarya</taxon>
        <taxon>Ascomycota</taxon>
        <taxon>Pezizomycotina</taxon>
        <taxon>Eurotiomycetes</taxon>
        <taxon>Eurotiomycetidae</taxon>
        <taxon>Eurotiales</taxon>
        <taxon>Aspergillaceae</taxon>
        <taxon>Penicillium</taxon>
    </lineage>
</organism>